<accession>A0A4Z0VBP6</accession>
<feature type="transmembrane region" description="Helical" evidence="6">
    <location>
        <begin position="12"/>
        <end position="36"/>
    </location>
</feature>
<proteinExistence type="predicted"/>
<evidence type="ECO:0000259" key="7">
    <source>
        <dbReference type="Pfam" id="PF00892"/>
    </source>
</evidence>
<evidence type="ECO:0000256" key="6">
    <source>
        <dbReference type="SAM" id="Phobius"/>
    </source>
</evidence>
<dbReference type="PANTHER" id="PTHR32322:SF18">
    <property type="entry name" value="S-ADENOSYLMETHIONINE_S-ADENOSYLHOMOCYSTEINE TRANSPORTER"/>
    <property type="match status" value="1"/>
</dbReference>
<dbReference type="GO" id="GO:0005886">
    <property type="term" value="C:plasma membrane"/>
    <property type="evidence" value="ECO:0007669"/>
    <property type="project" value="UniProtKB-SubCell"/>
</dbReference>
<evidence type="ECO:0000313" key="9">
    <source>
        <dbReference type="Proteomes" id="UP000297635"/>
    </source>
</evidence>
<feature type="domain" description="EamA" evidence="7">
    <location>
        <begin position="169"/>
        <end position="305"/>
    </location>
</feature>
<feature type="transmembrane region" description="Helical" evidence="6">
    <location>
        <begin position="287"/>
        <end position="307"/>
    </location>
</feature>
<evidence type="ECO:0000256" key="5">
    <source>
        <dbReference type="ARBA" id="ARBA00023136"/>
    </source>
</evidence>
<evidence type="ECO:0000313" key="8">
    <source>
        <dbReference type="EMBL" id="TGG40602.1"/>
    </source>
</evidence>
<gene>
    <name evidence="8" type="ORF">EZ315_07955</name>
</gene>
<dbReference type="Pfam" id="PF00892">
    <property type="entry name" value="EamA"/>
    <property type="match status" value="2"/>
</dbReference>
<reference evidence="8 9" key="1">
    <citation type="submission" date="2019-02" db="EMBL/GenBank/DDBJ databases">
        <title>Isolation and identification of novel species under the genus Muribaculum.</title>
        <authorList>
            <person name="Miyake S."/>
            <person name="Ding Y."/>
            <person name="Low A."/>
            <person name="Soh M."/>
            <person name="Seedorf H."/>
        </authorList>
    </citation>
    <scope>NUCLEOTIDE SEQUENCE [LARGE SCALE GENOMIC DNA]</scope>
    <source>
        <strain evidence="8 9">TLL-A3</strain>
    </source>
</reference>
<keyword evidence="3 6" id="KW-0812">Transmembrane</keyword>
<feature type="transmembrane region" description="Helical" evidence="6">
    <location>
        <begin position="83"/>
        <end position="101"/>
    </location>
</feature>
<dbReference type="RefSeq" id="WP_135471599.1">
    <property type="nucleotide sequence ID" value="NZ_CASCNC010000001.1"/>
</dbReference>
<feature type="transmembrane region" description="Helical" evidence="6">
    <location>
        <begin position="263"/>
        <end position="281"/>
    </location>
</feature>
<evidence type="ECO:0000256" key="3">
    <source>
        <dbReference type="ARBA" id="ARBA00022692"/>
    </source>
</evidence>
<name>A0A4Z0VBP6_9BACT</name>
<keyword evidence="9" id="KW-1185">Reference proteome</keyword>
<feature type="transmembrane region" description="Helical" evidence="6">
    <location>
        <begin position="200"/>
        <end position="218"/>
    </location>
</feature>
<dbReference type="Proteomes" id="UP000297635">
    <property type="component" value="Unassembled WGS sequence"/>
</dbReference>
<keyword evidence="4 6" id="KW-1133">Transmembrane helix</keyword>
<evidence type="ECO:0000256" key="2">
    <source>
        <dbReference type="ARBA" id="ARBA00022475"/>
    </source>
</evidence>
<keyword evidence="5 6" id="KW-0472">Membrane</keyword>
<organism evidence="8 9">
    <name type="scientific">Duncaniella freteri</name>
    <dbReference type="NCBI Taxonomy" id="2530391"/>
    <lineage>
        <taxon>Bacteria</taxon>
        <taxon>Pseudomonadati</taxon>
        <taxon>Bacteroidota</taxon>
        <taxon>Bacteroidia</taxon>
        <taxon>Bacteroidales</taxon>
        <taxon>Muribaculaceae</taxon>
        <taxon>Duncaniella</taxon>
    </lineage>
</organism>
<dbReference type="SUPFAM" id="SSF103481">
    <property type="entry name" value="Multidrug resistance efflux transporter EmrE"/>
    <property type="match status" value="2"/>
</dbReference>
<evidence type="ECO:0000256" key="4">
    <source>
        <dbReference type="ARBA" id="ARBA00022989"/>
    </source>
</evidence>
<dbReference type="EMBL" id="SJSA01000001">
    <property type="protein sequence ID" value="TGG40602.1"/>
    <property type="molecule type" value="Genomic_DNA"/>
</dbReference>
<feature type="transmembrane region" description="Helical" evidence="6">
    <location>
        <begin position="113"/>
        <end position="131"/>
    </location>
</feature>
<dbReference type="InterPro" id="IPR037185">
    <property type="entry name" value="EmrE-like"/>
</dbReference>
<feature type="transmembrane region" description="Helical" evidence="6">
    <location>
        <begin position="48"/>
        <end position="71"/>
    </location>
</feature>
<keyword evidence="2" id="KW-1003">Cell membrane</keyword>
<feature type="transmembrane region" description="Helical" evidence="6">
    <location>
        <begin position="169"/>
        <end position="188"/>
    </location>
</feature>
<dbReference type="InterPro" id="IPR050638">
    <property type="entry name" value="AA-Vitamin_Transporters"/>
</dbReference>
<dbReference type="AlphaFoldDB" id="A0A4Z0VBP6"/>
<evidence type="ECO:0000256" key="1">
    <source>
        <dbReference type="ARBA" id="ARBA00004651"/>
    </source>
</evidence>
<sequence>MKSDLRPDVNGTGPLHASGFLMGNACMLLASIFWGVNISVTKALIPEWMTAEGIIVVRLVLGAALFWLTSVFVKCDRIAPQDWLRLISGGFVGLFGFIYLFVTSLRYGNPIDISIIMTLPPMFVILIGVIFQRRRPSLLEYAGVFVSFAGALIVILYGKGGVSGSDNFLGNLLATASAICYALYLVILEKPSHTYRPVTMLRWVFLFSAIPALFLIPGMQYMPIFKTSSIIPWLEISFILVCPTFLAYFLVQPAIKRIGSELVSLYQYMIPVFASISAVMMDIDKLRWIQVVAMGVIVIGMAITNLGKRKRIS</sequence>
<feature type="domain" description="EamA" evidence="7">
    <location>
        <begin position="22"/>
        <end position="155"/>
    </location>
</feature>
<dbReference type="InterPro" id="IPR000620">
    <property type="entry name" value="EamA_dom"/>
</dbReference>
<comment type="caution">
    <text evidence="8">The sequence shown here is derived from an EMBL/GenBank/DDBJ whole genome shotgun (WGS) entry which is preliminary data.</text>
</comment>
<feature type="transmembrane region" description="Helical" evidence="6">
    <location>
        <begin position="230"/>
        <end position="251"/>
    </location>
</feature>
<comment type="subcellular location">
    <subcellularLocation>
        <location evidence="1">Cell membrane</location>
        <topology evidence="1">Multi-pass membrane protein</topology>
    </subcellularLocation>
</comment>
<protein>
    <submittedName>
        <fullName evidence="8">DMT family transporter</fullName>
    </submittedName>
</protein>
<dbReference type="PANTHER" id="PTHR32322">
    <property type="entry name" value="INNER MEMBRANE TRANSPORTER"/>
    <property type="match status" value="1"/>
</dbReference>
<feature type="transmembrane region" description="Helical" evidence="6">
    <location>
        <begin position="138"/>
        <end position="157"/>
    </location>
</feature>